<evidence type="ECO:0000313" key="1">
    <source>
        <dbReference type="EMBL" id="JAE39166.1"/>
    </source>
</evidence>
<name>A0A0A9HWB4_ARUDO</name>
<sequence>MKTPNPINSVLWGISSNILCARADLAAAQRNKLQISR</sequence>
<organism evidence="1">
    <name type="scientific">Arundo donax</name>
    <name type="common">Giant reed</name>
    <name type="synonym">Donax arundinaceus</name>
    <dbReference type="NCBI Taxonomy" id="35708"/>
    <lineage>
        <taxon>Eukaryota</taxon>
        <taxon>Viridiplantae</taxon>
        <taxon>Streptophyta</taxon>
        <taxon>Embryophyta</taxon>
        <taxon>Tracheophyta</taxon>
        <taxon>Spermatophyta</taxon>
        <taxon>Magnoliopsida</taxon>
        <taxon>Liliopsida</taxon>
        <taxon>Poales</taxon>
        <taxon>Poaceae</taxon>
        <taxon>PACMAD clade</taxon>
        <taxon>Arundinoideae</taxon>
        <taxon>Arundineae</taxon>
        <taxon>Arundo</taxon>
    </lineage>
</organism>
<protein>
    <submittedName>
        <fullName evidence="1">Uncharacterized protein</fullName>
    </submittedName>
</protein>
<reference evidence="1" key="1">
    <citation type="submission" date="2014-09" db="EMBL/GenBank/DDBJ databases">
        <authorList>
            <person name="Magalhaes I.L.F."/>
            <person name="Oliveira U."/>
            <person name="Santos F.R."/>
            <person name="Vidigal T.H.D.A."/>
            <person name="Brescovit A.D."/>
            <person name="Santos A.J."/>
        </authorList>
    </citation>
    <scope>NUCLEOTIDE SEQUENCE</scope>
    <source>
        <tissue evidence="1">Shoot tissue taken approximately 20 cm above the soil surface</tissue>
    </source>
</reference>
<dbReference type="AlphaFoldDB" id="A0A0A9HWB4"/>
<proteinExistence type="predicted"/>
<dbReference type="EMBL" id="GBRH01158730">
    <property type="protein sequence ID" value="JAE39166.1"/>
    <property type="molecule type" value="Transcribed_RNA"/>
</dbReference>
<accession>A0A0A9HWB4</accession>
<reference evidence="1" key="2">
    <citation type="journal article" date="2015" name="Data Brief">
        <title>Shoot transcriptome of the giant reed, Arundo donax.</title>
        <authorList>
            <person name="Barrero R.A."/>
            <person name="Guerrero F.D."/>
            <person name="Moolhuijzen P."/>
            <person name="Goolsby J.A."/>
            <person name="Tidwell J."/>
            <person name="Bellgard S.E."/>
            <person name="Bellgard M.I."/>
        </authorList>
    </citation>
    <scope>NUCLEOTIDE SEQUENCE</scope>
    <source>
        <tissue evidence="1">Shoot tissue taken approximately 20 cm above the soil surface</tissue>
    </source>
</reference>